<gene>
    <name evidence="4" type="ORF">FOB64_005074</name>
</gene>
<keyword evidence="1" id="KW-0433">Leucine-rich repeat</keyword>
<protein>
    <submittedName>
        <fullName evidence="4">Leucine rich repeat family protein</fullName>
    </submittedName>
</protein>
<dbReference type="PROSITE" id="PS51450">
    <property type="entry name" value="LRR"/>
    <property type="match status" value="1"/>
</dbReference>
<evidence type="ECO:0000256" key="1">
    <source>
        <dbReference type="ARBA" id="ARBA00022614"/>
    </source>
</evidence>
<dbReference type="InterPro" id="IPR032675">
    <property type="entry name" value="LRR_dom_sf"/>
</dbReference>
<proteinExistence type="predicted"/>
<dbReference type="InterPro" id="IPR025875">
    <property type="entry name" value="Leu-rich_rpt_4"/>
</dbReference>
<name>A0A8H6BTI1_CANAX</name>
<dbReference type="PANTHER" id="PTHR13318:SF95">
    <property type="entry name" value="F-BOX PROTEIN YLR352W"/>
    <property type="match status" value="1"/>
</dbReference>
<dbReference type="Gene3D" id="3.80.10.10">
    <property type="entry name" value="Ribonuclease Inhibitor"/>
    <property type="match status" value="2"/>
</dbReference>
<reference evidence="4 5" key="1">
    <citation type="submission" date="2020-03" db="EMBL/GenBank/DDBJ databases">
        <title>FDA dAtabase for Regulatory Grade micrObial Sequences (FDA-ARGOS): Supporting development and validation of Infectious Disease Dx tests.</title>
        <authorList>
            <person name="Campos J."/>
            <person name="Goldberg B."/>
            <person name="Tallon L."/>
            <person name="Sadzewicz L."/>
            <person name="Vavikolanu K."/>
            <person name="Mehta A."/>
            <person name="Aluvathingal J."/>
            <person name="Nadendla S."/>
            <person name="Nandy P."/>
            <person name="Geyer C."/>
            <person name="Yan Y."/>
            <person name="Sichtig H."/>
        </authorList>
    </citation>
    <scope>NUCLEOTIDE SEQUENCE [LARGE SCALE GENOMIC DNA]</scope>
    <source>
        <strain evidence="4 5">FDAARGOS_656</strain>
    </source>
</reference>
<dbReference type="InterPro" id="IPR001611">
    <property type="entry name" value="Leu-rich_rpt"/>
</dbReference>
<dbReference type="Pfam" id="PF12799">
    <property type="entry name" value="LRR_4"/>
    <property type="match status" value="1"/>
</dbReference>
<organism evidence="4 5">
    <name type="scientific">Candida albicans</name>
    <name type="common">Yeast</name>
    <dbReference type="NCBI Taxonomy" id="5476"/>
    <lineage>
        <taxon>Eukaryota</taxon>
        <taxon>Fungi</taxon>
        <taxon>Dikarya</taxon>
        <taxon>Ascomycota</taxon>
        <taxon>Saccharomycotina</taxon>
        <taxon>Pichiomycetes</taxon>
        <taxon>Debaryomycetaceae</taxon>
        <taxon>Candida/Lodderomyces clade</taxon>
        <taxon>Candida</taxon>
    </lineage>
</organism>
<feature type="region of interest" description="Disordered" evidence="3">
    <location>
        <begin position="649"/>
        <end position="674"/>
    </location>
</feature>
<dbReference type="SUPFAM" id="SSF52058">
    <property type="entry name" value="L domain-like"/>
    <property type="match status" value="1"/>
</dbReference>
<dbReference type="GO" id="GO:0019005">
    <property type="term" value="C:SCF ubiquitin ligase complex"/>
    <property type="evidence" value="ECO:0007669"/>
    <property type="project" value="TreeGrafter"/>
</dbReference>
<accession>A0A8H6BTI1</accession>
<dbReference type="GO" id="GO:0031146">
    <property type="term" value="P:SCF-dependent proteasomal ubiquitin-dependent protein catabolic process"/>
    <property type="evidence" value="ECO:0007669"/>
    <property type="project" value="TreeGrafter"/>
</dbReference>
<dbReference type="EMBL" id="JABWAD010000059">
    <property type="protein sequence ID" value="KAF6065325.1"/>
    <property type="molecule type" value="Genomic_DNA"/>
</dbReference>
<sequence length="674" mass="76824">MVITSIDIDLFINLGELPSEVIALILVLLPKCMLPELLYCLPIRKIVASNILSNVNIIDEIRRHKFSDMPGDGYSECVCEQFELTLSNLKQGIRQWNVFPRCVHLNHTNQLENVRDEYPELLVDAQSINGSFLGNEDQSSEESLRGFFTSKFKFDSLTLSYFRNPLTIPPIATNVTLRNVRMNNYVIPGVKKLDISVCFDNDESHLYMFSPDLEDLRIYTERSMQVILPPNLRKLAIVTESYPISFISEEMVNLKHLSLLWPGMSSFEQTGIEAPNLETLILESINVADFTGLQNLEHLKQLEVVQSIFPIGLFNEGFPELEMLSFSDCIFPDFEDFNNSSLIFSSNLKELRIKNSGFSSVHFSNFVQPPTLKILDLDSLSFNYEHLGENLSYIHVRASKATLKSDFRIPPMTEKFTLNASYLTFESMDFMYHLPTNLASLHLSAKRSGKLYPITQMVEWPSKMSEINFKNFNIDYFKLKQLNLNESGLKKIYISGGDVKKLDAGLFPVSVKDLSLTEMGIQQLADSFENLENLQKLDLSGNQLRDIGPVKLPMASLQYLDVSQCNLRLISPFVVSMLEEKNKNAKLRVYAIDNVNVSVIDIRRVLKAIKGLSLVVSKFDKTLTEISKHSSRLHCQYTHVDHRIKQPEIDDLYNGSDSGSDEESSVTKNKRRKI</sequence>
<evidence type="ECO:0000313" key="5">
    <source>
        <dbReference type="Proteomes" id="UP000536275"/>
    </source>
</evidence>
<evidence type="ECO:0000313" key="4">
    <source>
        <dbReference type="EMBL" id="KAF6065325.1"/>
    </source>
</evidence>
<dbReference type="PANTHER" id="PTHR13318">
    <property type="entry name" value="PARTNER OF PAIRED, ISOFORM B-RELATED"/>
    <property type="match status" value="1"/>
</dbReference>
<dbReference type="AlphaFoldDB" id="A0A8H6BTI1"/>
<keyword evidence="2" id="KW-0677">Repeat</keyword>
<evidence type="ECO:0000256" key="2">
    <source>
        <dbReference type="ARBA" id="ARBA00022737"/>
    </source>
</evidence>
<dbReference type="Proteomes" id="UP000536275">
    <property type="component" value="Unassembled WGS sequence"/>
</dbReference>
<comment type="caution">
    <text evidence="4">The sequence shown here is derived from an EMBL/GenBank/DDBJ whole genome shotgun (WGS) entry which is preliminary data.</text>
</comment>
<evidence type="ECO:0000256" key="3">
    <source>
        <dbReference type="SAM" id="MobiDB-lite"/>
    </source>
</evidence>